<dbReference type="Proteomes" id="UP001497516">
    <property type="component" value="Chromosome 6"/>
</dbReference>
<evidence type="ECO:0000313" key="1">
    <source>
        <dbReference type="EMBL" id="CAL1396150.1"/>
    </source>
</evidence>
<evidence type="ECO:0000313" key="2">
    <source>
        <dbReference type="Proteomes" id="UP001497516"/>
    </source>
</evidence>
<dbReference type="EMBL" id="OZ034819">
    <property type="protein sequence ID" value="CAL1396150.1"/>
    <property type="molecule type" value="Genomic_DNA"/>
</dbReference>
<keyword evidence="2" id="KW-1185">Reference proteome</keyword>
<reference evidence="1 2" key="1">
    <citation type="submission" date="2024-04" db="EMBL/GenBank/DDBJ databases">
        <authorList>
            <person name="Fracassetti M."/>
        </authorList>
    </citation>
    <scope>NUCLEOTIDE SEQUENCE [LARGE SCALE GENOMIC DNA]</scope>
</reference>
<sequence length="66" mass="7381">MSYPELPSACRRRPGTLDRARVPSKWRRYGGGVFAVSGDTVISSNYKDQRLYKQSIIGQGSSPCWS</sequence>
<name>A0AAV2FD08_9ROSI</name>
<dbReference type="AlphaFoldDB" id="A0AAV2FD08"/>
<protein>
    <submittedName>
        <fullName evidence="1">Uncharacterized protein</fullName>
    </submittedName>
</protein>
<accession>A0AAV2FD08</accession>
<gene>
    <name evidence="1" type="ORF">LTRI10_LOCUS36534</name>
</gene>
<proteinExistence type="predicted"/>
<organism evidence="1 2">
    <name type="scientific">Linum trigynum</name>
    <dbReference type="NCBI Taxonomy" id="586398"/>
    <lineage>
        <taxon>Eukaryota</taxon>
        <taxon>Viridiplantae</taxon>
        <taxon>Streptophyta</taxon>
        <taxon>Embryophyta</taxon>
        <taxon>Tracheophyta</taxon>
        <taxon>Spermatophyta</taxon>
        <taxon>Magnoliopsida</taxon>
        <taxon>eudicotyledons</taxon>
        <taxon>Gunneridae</taxon>
        <taxon>Pentapetalae</taxon>
        <taxon>rosids</taxon>
        <taxon>fabids</taxon>
        <taxon>Malpighiales</taxon>
        <taxon>Linaceae</taxon>
        <taxon>Linum</taxon>
    </lineage>
</organism>